<keyword evidence="8" id="KW-1185">Reference proteome</keyword>
<feature type="compositionally biased region" description="Polar residues" evidence="5">
    <location>
        <begin position="19"/>
        <end position="30"/>
    </location>
</feature>
<keyword evidence="4" id="KW-0539">Nucleus</keyword>
<dbReference type="FunFam" id="1.20.58.1380:FF:000005">
    <property type="entry name" value="Nuclear pore complex protein NUP133"/>
    <property type="match status" value="1"/>
</dbReference>
<evidence type="ECO:0000256" key="3">
    <source>
        <dbReference type="ARBA" id="ARBA00022448"/>
    </source>
</evidence>
<evidence type="ECO:0000256" key="4">
    <source>
        <dbReference type="ARBA" id="ARBA00023242"/>
    </source>
</evidence>
<protein>
    <recommendedName>
        <fullName evidence="6">Nucleoporin Nup133/Nup155-like N-terminal domain-containing protein</fullName>
    </recommendedName>
</protein>
<evidence type="ECO:0000256" key="1">
    <source>
        <dbReference type="ARBA" id="ARBA00004123"/>
    </source>
</evidence>
<dbReference type="Pfam" id="PF08801">
    <property type="entry name" value="Nucleoporin_N"/>
    <property type="match status" value="1"/>
</dbReference>
<evidence type="ECO:0000256" key="5">
    <source>
        <dbReference type="SAM" id="MobiDB-lite"/>
    </source>
</evidence>
<evidence type="ECO:0000313" key="8">
    <source>
        <dbReference type="Proteomes" id="UP001206925"/>
    </source>
</evidence>
<dbReference type="InterPro" id="IPR015943">
    <property type="entry name" value="WD40/YVTN_repeat-like_dom_sf"/>
</dbReference>
<gene>
    <name evidence="7" type="ORF">M8C21_030357</name>
</gene>
<comment type="similarity">
    <text evidence="2">Belongs to the nucleoporin Nup133 family.</text>
</comment>
<sequence length="1290" mass="143938">TKKSNYKKDRTAAPPTHQPPGTGSPATPLTENRKPVTDNNNNNIIIPERPNTGTPAPWASSRLSVRARIPTVKKSDKVDDVDPIQPVYVGEVPQVVRDEQANMLQKHLSGDTSISGGMDKGTSLAWIICGSKLFVWSYLSPAASRKCTVLKLPSSIHEDGDINKTSGNAWLLCVLDWDHNTLGTNKILQQRSSVGVLLCNKKTRALVYWPDIYSSLPSSTYIDQSDSITTSNKQQRVSYNSLIASAIPDKKYFSIALACSSNGQLCKYVCSPTGIQCQEAITVSSQGSQLSSPKGFLRSMVWHAPYNSVKESKRRFLLLTDHEIQCFSVGLSPESSLSKIWSHEIVGNDGDVGIQKGLAGQKKIWPLDMQMDDNRKVITVLVATFCKDRATSSSYIEYSLLTMQYKAGIDVASESSCRLHDKILEKKSPVEVIIPKARVEDEDFLFSMRLKVGGKPSGSSIVLSGDGTATVTRYWRNTSRLYKFDLPYDAGKVLDASVFPSDDGEDGAWAVLTEKAGVWAIPEKAVLLGGVEPPERSLSRKGSSKEESANVSFAGNIAPRRVSSEAWDSGDRQRAVFTGIAHRTAQDEESEALLAQFFHEFLQSGDVNGTLNKLQNSGAFERDGETNVFARVSKSIVDTLAKHWTTTRGAEILALSAVSTQLLDKQQKHKKFLQFLALSKCHEELSARQRKSLQIIMEHGEKLAAMIQLRELQNLIRQQTSSGVAFANSNSQNDLSGSIWDLIQLVGEKARQNTVLLMDRDNAEVFYSKVSELEEVFHCLERKLSIIISEEMPLKFQLQRACELSSMCVALLNASMNYKDENHMWYPSPEGLTPWYCQTVVRSGMWTLASFMLHLLTEMDHLDTSSKLEFHSQLEVLVKVLLEAYSGATRAKVEREEEHSGLLEEYWNRRDTLLNSLYQQVKSFNQGSNEVLEEQNKDITIKISSNLLAIAKRHEGYQTLWNLCFDHNDLELLRSLMHDSMGPKGGFSNFVFKQMYNNKQFSKLMRLGEEFPEELAIFLKEHPDLLWLHEIFLHQSSSASDTLHALALSDGDNSISEAVEPTSYEAKTELTLAERRRLLNLSKIAAVAGKNADCDTKLKRIEADLRILKLQQEILKLVPENDEAQEIAQKLLPPAELIQLCLNIQNKQLALYAFDVFAWTSLSFLRCNTSLLEECWKNAANQDDWETINQTTAAKGLTDEEILEVLKETALFQASRKCYGPEAETYEGGFEQVLPLRQESLDISMGGSSVEGILMQHRSFPDADKLMVTAIMLGSVATDATLDDGPSPME</sequence>
<evidence type="ECO:0000259" key="6">
    <source>
        <dbReference type="Pfam" id="PF08801"/>
    </source>
</evidence>
<dbReference type="Gene3D" id="2.130.10.10">
    <property type="entry name" value="YVTN repeat-like/Quinoprotein amine dehydrogenase"/>
    <property type="match status" value="1"/>
</dbReference>
<dbReference type="GO" id="GO:0006606">
    <property type="term" value="P:protein import into nucleus"/>
    <property type="evidence" value="ECO:0007669"/>
    <property type="project" value="TreeGrafter"/>
</dbReference>
<dbReference type="InterPro" id="IPR014908">
    <property type="entry name" value="Nucleoporin_Nup133/Nup155_N"/>
</dbReference>
<keyword evidence="3" id="KW-0813">Transport</keyword>
<dbReference type="GO" id="GO:0017056">
    <property type="term" value="F:structural constituent of nuclear pore"/>
    <property type="evidence" value="ECO:0007669"/>
    <property type="project" value="InterPro"/>
</dbReference>
<comment type="subcellular location">
    <subcellularLocation>
        <location evidence="1">Nucleus</location>
    </subcellularLocation>
</comment>
<dbReference type="PANTHER" id="PTHR13405">
    <property type="entry name" value="NUCLEAR PORE COMPLEX PROTEIN NUP133"/>
    <property type="match status" value="1"/>
</dbReference>
<dbReference type="Proteomes" id="UP001206925">
    <property type="component" value="Unassembled WGS sequence"/>
</dbReference>
<feature type="region of interest" description="Disordered" evidence="5">
    <location>
        <begin position="1"/>
        <end position="59"/>
    </location>
</feature>
<evidence type="ECO:0000313" key="7">
    <source>
        <dbReference type="EMBL" id="KAI7744107.1"/>
    </source>
</evidence>
<organism evidence="7 8">
    <name type="scientific">Ambrosia artemisiifolia</name>
    <name type="common">Common ragweed</name>
    <dbReference type="NCBI Taxonomy" id="4212"/>
    <lineage>
        <taxon>Eukaryota</taxon>
        <taxon>Viridiplantae</taxon>
        <taxon>Streptophyta</taxon>
        <taxon>Embryophyta</taxon>
        <taxon>Tracheophyta</taxon>
        <taxon>Spermatophyta</taxon>
        <taxon>Magnoliopsida</taxon>
        <taxon>eudicotyledons</taxon>
        <taxon>Gunneridae</taxon>
        <taxon>Pentapetalae</taxon>
        <taxon>asterids</taxon>
        <taxon>campanulids</taxon>
        <taxon>Asterales</taxon>
        <taxon>Asteraceae</taxon>
        <taxon>Asteroideae</taxon>
        <taxon>Heliantheae alliance</taxon>
        <taxon>Heliantheae</taxon>
        <taxon>Ambrosia</taxon>
    </lineage>
</organism>
<accession>A0AAD5CLQ8</accession>
<proteinExistence type="inferred from homology"/>
<dbReference type="Gene3D" id="1.20.58.1380">
    <property type="match status" value="1"/>
</dbReference>
<dbReference type="InterPro" id="IPR037624">
    <property type="entry name" value="Nup133-like"/>
</dbReference>
<name>A0AAD5CLQ8_AMBAR</name>
<dbReference type="GO" id="GO:0031080">
    <property type="term" value="C:nuclear pore outer ring"/>
    <property type="evidence" value="ECO:0007669"/>
    <property type="project" value="TreeGrafter"/>
</dbReference>
<feature type="compositionally biased region" description="Basic and acidic residues" evidence="5">
    <location>
        <begin position="1"/>
        <end position="11"/>
    </location>
</feature>
<evidence type="ECO:0000256" key="2">
    <source>
        <dbReference type="ARBA" id="ARBA00005569"/>
    </source>
</evidence>
<dbReference type="PANTHER" id="PTHR13405:SF11">
    <property type="entry name" value="NUCLEAR PORE COMPLEX PROTEIN NUP133"/>
    <property type="match status" value="1"/>
</dbReference>
<reference evidence="7" key="1">
    <citation type="submission" date="2022-06" db="EMBL/GenBank/DDBJ databases">
        <title>Uncovering the hologenomic basis of an extraordinary plant invasion.</title>
        <authorList>
            <person name="Bieker V.C."/>
            <person name="Martin M.D."/>
            <person name="Gilbert T."/>
            <person name="Hodgins K."/>
            <person name="Battlay P."/>
            <person name="Petersen B."/>
            <person name="Wilson J."/>
        </authorList>
    </citation>
    <scope>NUCLEOTIDE SEQUENCE</scope>
    <source>
        <strain evidence="7">AA19_3_7</strain>
        <tissue evidence="7">Leaf</tissue>
    </source>
</reference>
<dbReference type="EMBL" id="JAMZMK010007584">
    <property type="protein sequence ID" value="KAI7744107.1"/>
    <property type="molecule type" value="Genomic_DNA"/>
</dbReference>
<feature type="domain" description="Nucleoporin Nup133/Nup155-like N-terminal" evidence="6">
    <location>
        <begin position="88"/>
        <end position="519"/>
    </location>
</feature>
<feature type="non-terminal residue" evidence="7">
    <location>
        <position position="1290"/>
    </location>
</feature>
<comment type="caution">
    <text evidence="7">The sequence shown here is derived from an EMBL/GenBank/DDBJ whole genome shotgun (WGS) entry which is preliminary data.</text>
</comment>
<dbReference type="GO" id="GO:0016973">
    <property type="term" value="P:poly(A)+ mRNA export from nucleus"/>
    <property type="evidence" value="ECO:0007669"/>
    <property type="project" value="TreeGrafter"/>
</dbReference>
<dbReference type="SUPFAM" id="SSF117289">
    <property type="entry name" value="Nucleoporin domain"/>
    <property type="match status" value="1"/>
</dbReference>
<dbReference type="GO" id="GO:0000972">
    <property type="term" value="P:transcription-dependent tethering of RNA polymerase II gene DNA at nuclear periphery"/>
    <property type="evidence" value="ECO:0007669"/>
    <property type="project" value="TreeGrafter"/>
</dbReference>